<evidence type="ECO:0000256" key="1">
    <source>
        <dbReference type="ARBA" id="ARBA00004613"/>
    </source>
</evidence>
<dbReference type="InterPro" id="IPR011330">
    <property type="entry name" value="Glyco_hydro/deAcase_b/a-brl"/>
</dbReference>
<evidence type="ECO:0000313" key="4">
    <source>
        <dbReference type="EMBL" id="OHA08335.1"/>
    </source>
</evidence>
<gene>
    <name evidence="4" type="ORF">A3B37_03695</name>
</gene>
<keyword evidence="2" id="KW-0732">Signal</keyword>
<feature type="domain" description="NodB homology" evidence="3">
    <location>
        <begin position="85"/>
        <end position="378"/>
    </location>
</feature>
<dbReference type="Gene3D" id="3.40.50.150">
    <property type="entry name" value="Vaccinia Virus protein VP39"/>
    <property type="match status" value="1"/>
</dbReference>
<comment type="caution">
    <text evidence="4">The sequence shown here is derived from an EMBL/GenBank/DDBJ whole genome shotgun (WGS) entry which is preliminary data.</text>
</comment>
<dbReference type="InterPro" id="IPR051398">
    <property type="entry name" value="Polysacch_Deacetylase"/>
</dbReference>
<dbReference type="GO" id="GO:0005975">
    <property type="term" value="P:carbohydrate metabolic process"/>
    <property type="evidence" value="ECO:0007669"/>
    <property type="project" value="InterPro"/>
</dbReference>
<dbReference type="SUPFAM" id="SSF88713">
    <property type="entry name" value="Glycoside hydrolase/deacetylase"/>
    <property type="match status" value="1"/>
</dbReference>
<reference evidence="4 5" key="1">
    <citation type="journal article" date="2016" name="Nat. Commun.">
        <title>Thousands of microbial genomes shed light on interconnected biogeochemical processes in an aquifer system.</title>
        <authorList>
            <person name="Anantharaman K."/>
            <person name="Brown C.T."/>
            <person name="Hug L.A."/>
            <person name="Sharon I."/>
            <person name="Castelle C.J."/>
            <person name="Probst A.J."/>
            <person name="Thomas B.C."/>
            <person name="Singh A."/>
            <person name="Wilkins M.J."/>
            <person name="Karaoz U."/>
            <person name="Brodie E.L."/>
            <person name="Williams K.H."/>
            <person name="Hubbard S.S."/>
            <person name="Banfield J.F."/>
        </authorList>
    </citation>
    <scope>NUCLEOTIDE SEQUENCE [LARGE SCALE GENOMIC DNA]</scope>
</reference>
<dbReference type="GO" id="GO:0005576">
    <property type="term" value="C:extracellular region"/>
    <property type="evidence" value="ECO:0007669"/>
    <property type="project" value="UniProtKB-SubCell"/>
</dbReference>
<name>A0A1G2L9M5_9BACT</name>
<dbReference type="STRING" id="1802280.A3B37_03695"/>
<organism evidence="4 5">
    <name type="scientific">Candidatus Sungbacteria bacterium RIFCSPLOWO2_01_FULL_59_16</name>
    <dbReference type="NCBI Taxonomy" id="1802280"/>
    <lineage>
        <taxon>Bacteria</taxon>
        <taxon>Candidatus Sungiibacteriota</taxon>
    </lineage>
</organism>
<evidence type="ECO:0000313" key="5">
    <source>
        <dbReference type="Proteomes" id="UP000176705"/>
    </source>
</evidence>
<dbReference type="CDD" id="cd02440">
    <property type="entry name" value="AdoMet_MTases"/>
    <property type="match status" value="1"/>
</dbReference>
<protein>
    <recommendedName>
        <fullName evidence="3">NodB homology domain-containing protein</fullName>
    </recommendedName>
</protein>
<dbReference type="Pfam" id="PF01522">
    <property type="entry name" value="Polysacc_deac_1"/>
    <property type="match status" value="2"/>
</dbReference>
<dbReference type="AlphaFoldDB" id="A0A1G2L9M5"/>
<comment type="subcellular location">
    <subcellularLocation>
        <location evidence="1">Secreted</location>
    </subcellularLocation>
</comment>
<dbReference type="InterPro" id="IPR029063">
    <property type="entry name" value="SAM-dependent_MTases_sf"/>
</dbReference>
<dbReference type="Gene3D" id="3.20.20.370">
    <property type="entry name" value="Glycoside hydrolase/deacetylase"/>
    <property type="match status" value="1"/>
</dbReference>
<dbReference type="InterPro" id="IPR013216">
    <property type="entry name" value="Methyltransf_11"/>
</dbReference>
<dbReference type="EMBL" id="MHQS01000018">
    <property type="protein sequence ID" value="OHA08335.1"/>
    <property type="molecule type" value="Genomic_DNA"/>
</dbReference>
<evidence type="ECO:0000256" key="2">
    <source>
        <dbReference type="ARBA" id="ARBA00022729"/>
    </source>
</evidence>
<dbReference type="CDD" id="cd10918">
    <property type="entry name" value="CE4_NodB_like_5s_6s"/>
    <property type="match status" value="1"/>
</dbReference>
<dbReference type="PROSITE" id="PS51677">
    <property type="entry name" value="NODB"/>
    <property type="match status" value="1"/>
</dbReference>
<accession>A0A1G2L9M5</accession>
<dbReference type="PANTHER" id="PTHR34216:SF3">
    <property type="entry name" value="POLY-BETA-1,6-N-ACETYL-D-GLUCOSAMINE N-DEACETYLASE"/>
    <property type="match status" value="1"/>
</dbReference>
<proteinExistence type="predicted"/>
<dbReference type="GO" id="GO:0008757">
    <property type="term" value="F:S-adenosylmethionine-dependent methyltransferase activity"/>
    <property type="evidence" value="ECO:0007669"/>
    <property type="project" value="InterPro"/>
</dbReference>
<dbReference type="Proteomes" id="UP000176705">
    <property type="component" value="Unassembled WGS sequence"/>
</dbReference>
<dbReference type="SUPFAM" id="SSF53335">
    <property type="entry name" value="S-adenosyl-L-methionine-dependent methyltransferases"/>
    <property type="match status" value="1"/>
</dbReference>
<evidence type="ECO:0000259" key="3">
    <source>
        <dbReference type="PROSITE" id="PS51677"/>
    </source>
</evidence>
<dbReference type="GO" id="GO:0016810">
    <property type="term" value="F:hydrolase activity, acting on carbon-nitrogen (but not peptide) bonds"/>
    <property type="evidence" value="ECO:0007669"/>
    <property type="project" value="InterPro"/>
</dbReference>
<dbReference type="InterPro" id="IPR002509">
    <property type="entry name" value="NODB_dom"/>
</dbReference>
<dbReference type="Pfam" id="PF08241">
    <property type="entry name" value="Methyltransf_11"/>
    <property type="match status" value="1"/>
</dbReference>
<dbReference type="PANTHER" id="PTHR34216">
    <property type="match status" value="1"/>
</dbReference>
<sequence length="600" mass="67126">MLFAVLDFLCVPEASLRLRSRRAVILLYHGVCPPRSEGGIFNYRKKFIAPEIFTRQLAWLKRRYTIMPLADLVLELGRQRELPRPALAITFDDGYENVYTHAFPILRALGVPATVFIATDLVEPAEPLWFDRLEYAIGRSPKASIAVPCAGRTQEFHLRTDEERCAADAAIREMIKRLPIDAGRELLKNVIAATGKDLAENFSHSPYRGLTWSHIRDMQRSGISFAPHTRSHTIIARLPPADQEEEIIGSRNALRERIGDVLNVFAYPNGQPGDFNASSAAILRNAGFIAACTTTPGFVRPGCDPYALPRMTLDGSDDMRLFRLTVTGVRAWLQSLRAGPHADAGEFFNKEASTYAAAYNAGTPEGFSFRERKRLALGMLGNANGWHVLDIGSGPGVIVGELLATGARVTAIDIAPAMIERLRERFRDQRLTAIVGDIETMAIPDGACDAAIVLGVFEYLDRDERAMGALKRVLKAGSIAIVSFPNRFAPWRLWNRFLLTVFRGPWRAFQAIAGKRPHPIRHREYTEQRIRTLAQEFGFEVVETSGYNFKIVLAPFDRLFPRITIAIARGLARLGRTRFKFLATGYIVKFRKRESALKAD</sequence>